<dbReference type="EMBL" id="FN647898">
    <property type="protein sequence ID" value="CBJ28945.1"/>
    <property type="molecule type" value="Genomic_DNA"/>
</dbReference>
<dbReference type="EMBL" id="FN649759">
    <property type="protein sequence ID" value="CBJ28945.1"/>
    <property type="molecule type" value="Genomic_DNA"/>
</dbReference>
<protein>
    <submittedName>
        <fullName evidence="2">Uncharacterized protein</fullName>
    </submittedName>
</protein>
<dbReference type="Gene3D" id="3.40.50.150">
    <property type="entry name" value="Vaccinia Virus protein VP39"/>
    <property type="match status" value="1"/>
</dbReference>
<dbReference type="OrthoDB" id="443981at2759"/>
<dbReference type="AlphaFoldDB" id="D7FIW1"/>
<dbReference type="eggNOG" id="KOG2793">
    <property type="taxonomic scope" value="Eukaryota"/>
</dbReference>
<feature type="compositionally biased region" description="Basic and acidic residues" evidence="1">
    <location>
        <begin position="29"/>
        <end position="42"/>
    </location>
</feature>
<dbReference type="Proteomes" id="UP000002630">
    <property type="component" value="Linkage Group LG34"/>
</dbReference>
<feature type="region of interest" description="Disordered" evidence="1">
    <location>
        <begin position="274"/>
        <end position="313"/>
    </location>
</feature>
<name>D7FIW1_ECTSI</name>
<dbReference type="InterPro" id="IPR029063">
    <property type="entry name" value="SAM-dependent_MTases_sf"/>
</dbReference>
<gene>
    <name evidence="2" type="ORF">Esi_0124_0078</name>
</gene>
<evidence type="ECO:0000313" key="3">
    <source>
        <dbReference type="Proteomes" id="UP000002630"/>
    </source>
</evidence>
<dbReference type="Pfam" id="PF10294">
    <property type="entry name" value="Methyltransf_16"/>
    <property type="match status" value="1"/>
</dbReference>
<dbReference type="SUPFAM" id="SSF53335">
    <property type="entry name" value="S-adenosyl-L-methionine-dependent methyltransferases"/>
    <property type="match status" value="1"/>
</dbReference>
<dbReference type="PANTHER" id="PTHR14614">
    <property type="entry name" value="HEPATOCELLULAR CARCINOMA-ASSOCIATED ANTIGEN"/>
    <property type="match status" value="1"/>
</dbReference>
<organism evidence="2 3">
    <name type="scientific">Ectocarpus siliculosus</name>
    <name type="common">Brown alga</name>
    <name type="synonym">Conferva siliculosa</name>
    <dbReference type="NCBI Taxonomy" id="2880"/>
    <lineage>
        <taxon>Eukaryota</taxon>
        <taxon>Sar</taxon>
        <taxon>Stramenopiles</taxon>
        <taxon>Ochrophyta</taxon>
        <taxon>PX clade</taxon>
        <taxon>Phaeophyceae</taxon>
        <taxon>Ectocarpales</taxon>
        <taxon>Ectocarpaceae</taxon>
        <taxon>Ectocarpus</taxon>
    </lineage>
</organism>
<dbReference type="PANTHER" id="PTHR14614:SF132">
    <property type="entry name" value="PROTEIN-LYSINE METHYLTRANSFERASE C42C1.13"/>
    <property type="match status" value="1"/>
</dbReference>
<dbReference type="InParanoid" id="D7FIW1"/>
<feature type="compositionally biased region" description="Basic and acidic residues" evidence="1">
    <location>
        <begin position="290"/>
        <end position="301"/>
    </location>
</feature>
<evidence type="ECO:0000256" key="1">
    <source>
        <dbReference type="SAM" id="MobiDB-lite"/>
    </source>
</evidence>
<sequence>MPLRAMMATLPGAEGNNPPAGRSGGSAGDAKRRERAARKLEQQETEAAAGIDDGSSIMTLKYSFQEPVGDIHITEDWSGDGNGLAGLQWPGGVVLSRYMDCRQAFPEDHFVGRRVIEVGAGCGLTSIYTALRGADVTITDMDPAKCTDNVDMNLDPRGLSGKASVRRLEWDCAAELALFEPPYDIVIAGDCLYEEACISPLLKTMWALSGPNTEVLLSGVVGHSVLASFLGQARQYFELETVDTSKIDTLAEELPLGNQSDAAAVEAALARARATAEPTGLDPDAAARSVAERGPEEERKAGGGVGGPQVKAALGGEGVESELAAVAQLPGQRALMRLRKKCDAGAGE</sequence>
<reference evidence="2 3" key="1">
    <citation type="journal article" date="2010" name="Nature">
        <title>The Ectocarpus genome and the independent evolution of multicellularity in brown algae.</title>
        <authorList>
            <person name="Cock J.M."/>
            <person name="Sterck L."/>
            <person name="Rouze P."/>
            <person name="Scornet D."/>
            <person name="Allen A.E."/>
            <person name="Amoutzias G."/>
            <person name="Anthouard V."/>
            <person name="Artiguenave F."/>
            <person name="Aury J.M."/>
            <person name="Badger J.H."/>
            <person name="Beszteri B."/>
            <person name="Billiau K."/>
            <person name="Bonnet E."/>
            <person name="Bothwell J.H."/>
            <person name="Bowler C."/>
            <person name="Boyen C."/>
            <person name="Brownlee C."/>
            <person name="Carrano C.J."/>
            <person name="Charrier B."/>
            <person name="Cho G.Y."/>
            <person name="Coelho S.M."/>
            <person name="Collen J."/>
            <person name="Corre E."/>
            <person name="Da Silva C."/>
            <person name="Delage L."/>
            <person name="Delaroque N."/>
            <person name="Dittami S.M."/>
            <person name="Doulbeau S."/>
            <person name="Elias M."/>
            <person name="Farnham G."/>
            <person name="Gachon C.M."/>
            <person name="Gschloessl B."/>
            <person name="Heesch S."/>
            <person name="Jabbari K."/>
            <person name="Jubin C."/>
            <person name="Kawai H."/>
            <person name="Kimura K."/>
            <person name="Kloareg B."/>
            <person name="Kupper F.C."/>
            <person name="Lang D."/>
            <person name="Le Bail A."/>
            <person name="Leblanc C."/>
            <person name="Lerouge P."/>
            <person name="Lohr M."/>
            <person name="Lopez P.J."/>
            <person name="Martens C."/>
            <person name="Maumus F."/>
            <person name="Michel G."/>
            <person name="Miranda-Saavedra D."/>
            <person name="Morales J."/>
            <person name="Moreau H."/>
            <person name="Motomura T."/>
            <person name="Nagasato C."/>
            <person name="Napoli C.A."/>
            <person name="Nelson D.R."/>
            <person name="Nyvall-Collen P."/>
            <person name="Peters A.F."/>
            <person name="Pommier C."/>
            <person name="Potin P."/>
            <person name="Poulain J."/>
            <person name="Quesneville H."/>
            <person name="Read B."/>
            <person name="Rensing S.A."/>
            <person name="Ritter A."/>
            <person name="Rousvoal S."/>
            <person name="Samanta M."/>
            <person name="Samson G."/>
            <person name="Schroeder D.C."/>
            <person name="Segurens B."/>
            <person name="Strittmatter M."/>
            <person name="Tonon T."/>
            <person name="Tregear J.W."/>
            <person name="Valentin K."/>
            <person name="von Dassow P."/>
            <person name="Yamagishi T."/>
            <person name="Van de Peer Y."/>
            <person name="Wincker P."/>
        </authorList>
    </citation>
    <scope>NUCLEOTIDE SEQUENCE [LARGE SCALE GENOMIC DNA]</scope>
    <source>
        <strain evidence="3">Ec32 / CCAP1310/4</strain>
    </source>
</reference>
<feature type="region of interest" description="Disordered" evidence="1">
    <location>
        <begin position="1"/>
        <end position="52"/>
    </location>
</feature>
<evidence type="ECO:0000313" key="2">
    <source>
        <dbReference type="EMBL" id="CBJ28945.1"/>
    </source>
</evidence>
<keyword evidence="3" id="KW-1185">Reference proteome</keyword>
<accession>D7FIW1</accession>
<proteinExistence type="predicted"/>
<dbReference type="InterPro" id="IPR019410">
    <property type="entry name" value="Methyltransf_16"/>
</dbReference>